<evidence type="ECO:0000259" key="7">
    <source>
        <dbReference type="PROSITE" id="PS51918"/>
    </source>
</evidence>
<reference evidence="9" key="1">
    <citation type="journal article" date="2019" name="Int. J. Syst. Evol. Microbiol.">
        <title>The Global Catalogue of Microorganisms (GCM) 10K type strain sequencing project: providing services to taxonomists for standard genome sequencing and annotation.</title>
        <authorList>
            <consortium name="The Broad Institute Genomics Platform"/>
            <consortium name="The Broad Institute Genome Sequencing Center for Infectious Disease"/>
            <person name="Wu L."/>
            <person name="Ma J."/>
        </authorList>
    </citation>
    <scope>NUCLEOTIDE SEQUENCE [LARGE SCALE GENOMIC DNA]</scope>
    <source>
        <strain evidence="9">TBRC 1826</strain>
    </source>
</reference>
<proteinExistence type="predicted"/>
<comment type="cofactor">
    <cofactor evidence="1">
        <name>[4Fe-4S] cluster</name>
        <dbReference type="ChEBI" id="CHEBI:49883"/>
    </cofactor>
</comment>
<dbReference type="InterPro" id="IPR034466">
    <property type="entry name" value="Methyltransferase_Class_B"/>
</dbReference>
<gene>
    <name evidence="8" type="ORF">ACFOVU_02500</name>
</gene>
<dbReference type="InterPro" id="IPR023404">
    <property type="entry name" value="rSAM_horseshoe"/>
</dbReference>
<dbReference type="CDD" id="cd01335">
    <property type="entry name" value="Radical_SAM"/>
    <property type="match status" value="1"/>
</dbReference>
<accession>A0ABV8FI81</accession>
<organism evidence="8 9">
    <name type="scientific">Nocardiopsis sediminis</name>
    <dbReference type="NCBI Taxonomy" id="1778267"/>
    <lineage>
        <taxon>Bacteria</taxon>
        <taxon>Bacillati</taxon>
        <taxon>Actinomycetota</taxon>
        <taxon>Actinomycetes</taxon>
        <taxon>Streptosporangiales</taxon>
        <taxon>Nocardiopsidaceae</taxon>
        <taxon>Nocardiopsis</taxon>
    </lineage>
</organism>
<dbReference type="SMART" id="SM00729">
    <property type="entry name" value="Elp3"/>
    <property type="match status" value="1"/>
</dbReference>
<dbReference type="InterPro" id="IPR051198">
    <property type="entry name" value="BchE-like"/>
</dbReference>
<dbReference type="InterPro" id="IPR006638">
    <property type="entry name" value="Elp3/MiaA/NifB-like_rSAM"/>
</dbReference>
<dbReference type="SFLD" id="SFLDS00029">
    <property type="entry name" value="Radical_SAM"/>
    <property type="match status" value="1"/>
</dbReference>
<dbReference type="SUPFAM" id="SSF102114">
    <property type="entry name" value="Radical SAM enzymes"/>
    <property type="match status" value="1"/>
</dbReference>
<dbReference type="InterPro" id="IPR036724">
    <property type="entry name" value="Cobalamin-bd_sf"/>
</dbReference>
<dbReference type="SFLD" id="SFLDG01082">
    <property type="entry name" value="B12-binding_domain_containing"/>
    <property type="match status" value="1"/>
</dbReference>
<dbReference type="SFLD" id="SFLDF00436">
    <property type="entry name" value="pactamycin_C-methyltransferase"/>
    <property type="match status" value="1"/>
</dbReference>
<dbReference type="NCBIfam" id="NF033712">
    <property type="entry name" value="B12_rSAM_KedN5"/>
    <property type="match status" value="1"/>
</dbReference>
<dbReference type="Proteomes" id="UP001595847">
    <property type="component" value="Unassembled WGS sequence"/>
</dbReference>
<dbReference type="RefSeq" id="WP_378529618.1">
    <property type="nucleotide sequence ID" value="NZ_JBHSBH010000003.1"/>
</dbReference>
<dbReference type="SUPFAM" id="SSF52242">
    <property type="entry name" value="Cobalamin (vitamin B12)-binding domain"/>
    <property type="match status" value="1"/>
</dbReference>
<dbReference type="PROSITE" id="PS51332">
    <property type="entry name" value="B12_BINDING"/>
    <property type="match status" value="1"/>
</dbReference>
<dbReference type="Gene3D" id="3.40.50.280">
    <property type="entry name" value="Cobalamin-binding domain"/>
    <property type="match status" value="1"/>
</dbReference>
<evidence type="ECO:0000313" key="8">
    <source>
        <dbReference type="EMBL" id="MFC3994768.1"/>
    </source>
</evidence>
<evidence type="ECO:0000256" key="3">
    <source>
        <dbReference type="ARBA" id="ARBA00022723"/>
    </source>
</evidence>
<keyword evidence="4" id="KW-0408">Iron</keyword>
<feature type="domain" description="Radical SAM core" evidence="7">
    <location>
        <begin position="190"/>
        <end position="418"/>
    </location>
</feature>
<evidence type="ECO:0000313" key="9">
    <source>
        <dbReference type="Proteomes" id="UP001595847"/>
    </source>
</evidence>
<dbReference type="Gene3D" id="3.80.30.20">
    <property type="entry name" value="tm_1862 like domain"/>
    <property type="match status" value="1"/>
</dbReference>
<dbReference type="PANTHER" id="PTHR43409">
    <property type="entry name" value="ANAEROBIC MAGNESIUM-PROTOPORPHYRIN IX MONOMETHYL ESTER CYCLASE-RELATED"/>
    <property type="match status" value="1"/>
</dbReference>
<dbReference type="PROSITE" id="PS51918">
    <property type="entry name" value="RADICAL_SAM"/>
    <property type="match status" value="1"/>
</dbReference>
<dbReference type="InterPro" id="IPR058240">
    <property type="entry name" value="rSAM_sf"/>
</dbReference>
<sequence length="627" mass="69811">MLNVTLVQQGVWHMSKESMPLASGYMAAAVQANERLNRDCRVSIENFPGDATPWEMAVRLLESGAPDVVGFSVLGWNVRQFSAVAEAVKRANPRAVVVFGGNHVANQAERVFRTCPQVDIVVNGEGEFTIQEIIGAVLDGTGFEAIAGISLPRPGGAVATTPQRARIDDLDSIPSPILTGVLPLLDDGGRFRYDVALMETNRGCPYHCSFCYWGGAVGQRVRCFSRERLRAELVELAKARAETVVLCDANFGMLPQDMAFVETLIEVRERYGYPLALETSWAKNKNALFFRIVRLMRDAGLQSSFTLALQTLDDEALDGMNRRNMKINRWKELAEWLADEGVDAYAELIWGAPGETPESFLAGYDELSRYVSRIAAYPLLLLPNTDYTERRDLYGFVTVRGERDDFEYVLAHKGMSLADNLRMQRFLFWARLLGENLVLRNLFPVVREVCGMRQSEAILSLAGFAEVQDLPGARLLTQSAENCTADPDSLAPALEYCFTSAEFDRTVLRWCEEALAGRVPGPWREAVAEVARFDLETRPLPEPAGRGFTDARLRDIDGVAHWVVHRDYRYDVPGLVRAASAGALADKPPERADTRFRFAFRHGFAELAASTNHEETAHYIAKVRAVS</sequence>
<feature type="domain" description="B12-binding" evidence="6">
    <location>
        <begin position="1"/>
        <end position="144"/>
    </location>
</feature>
<keyword evidence="2" id="KW-0949">S-adenosyl-L-methionine</keyword>
<evidence type="ECO:0000256" key="4">
    <source>
        <dbReference type="ARBA" id="ARBA00023004"/>
    </source>
</evidence>
<evidence type="ECO:0000256" key="1">
    <source>
        <dbReference type="ARBA" id="ARBA00001966"/>
    </source>
</evidence>
<protein>
    <submittedName>
        <fullName evidence="8">KedN5 family methylcobalamin-dependent radical SAM C-methyltransferase</fullName>
    </submittedName>
</protein>
<dbReference type="PANTHER" id="PTHR43409:SF16">
    <property type="entry name" value="SLR0320 PROTEIN"/>
    <property type="match status" value="1"/>
</dbReference>
<keyword evidence="9" id="KW-1185">Reference proteome</keyword>
<evidence type="ECO:0000256" key="2">
    <source>
        <dbReference type="ARBA" id="ARBA00022691"/>
    </source>
</evidence>
<dbReference type="SFLD" id="SFLDG01123">
    <property type="entry name" value="methyltransferase_(Class_B)"/>
    <property type="match status" value="1"/>
</dbReference>
<keyword evidence="3" id="KW-0479">Metal-binding</keyword>
<dbReference type="Pfam" id="PF02310">
    <property type="entry name" value="B12-binding"/>
    <property type="match status" value="1"/>
</dbReference>
<dbReference type="InterPro" id="IPR007197">
    <property type="entry name" value="rSAM"/>
</dbReference>
<dbReference type="Pfam" id="PF04055">
    <property type="entry name" value="Radical_SAM"/>
    <property type="match status" value="1"/>
</dbReference>
<evidence type="ECO:0000259" key="6">
    <source>
        <dbReference type="PROSITE" id="PS51332"/>
    </source>
</evidence>
<evidence type="ECO:0000256" key="5">
    <source>
        <dbReference type="ARBA" id="ARBA00023014"/>
    </source>
</evidence>
<comment type="caution">
    <text evidence="8">The sequence shown here is derived from an EMBL/GenBank/DDBJ whole genome shotgun (WGS) entry which is preliminary data.</text>
</comment>
<keyword evidence="5" id="KW-0411">Iron-sulfur</keyword>
<dbReference type="SFLD" id="SFLDF00317">
    <property type="entry name" value="thioacetal_methlytransferase"/>
    <property type="match status" value="1"/>
</dbReference>
<name>A0ABV8FI81_9ACTN</name>
<dbReference type="InterPro" id="IPR006158">
    <property type="entry name" value="Cobalamin-bd"/>
</dbReference>
<dbReference type="EMBL" id="JBHSBH010000003">
    <property type="protein sequence ID" value="MFC3994768.1"/>
    <property type="molecule type" value="Genomic_DNA"/>
</dbReference>